<proteinExistence type="inferred from homology"/>
<dbReference type="InterPro" id="IPR011051">
    <property type="entry name" value="RmlC_Cupin_sf"/>
</dbReference>
<name>A0A8J4DZD9_9ACTN</name>
<gene>
    <name evidence="7" type="ORF">Vau01_033550</name>
</gene>
<feature type="binding site" evidence="6">
    <location>
        <position position="68"/>
    </location>
    <ligand>
        <name>Fe cation</name>
        <dbReference type="ChEBI" id="CHEBI:24875"/>
        <note>catalytic</note>
    </ligand>
</feature>
<evidence type="ECO:0000256" key="2">
    <source>
        <dbReference type="ARBA" id="ARBA00022723"/>
    </source>
</evidence>
<sequence>MTATVTGPRAGTPTDLLATARRLAADPAHWPSTLHFDTADRWYTRLTDAGGHEAWLLTWLPGQGTGWHDHGGSAGAFLVVAGQLREDTIGGTRSLTTGTGRRFGAQHIHRVVNDGALPAISLHVYSPALTSMTRYEMVGGSLVRLAVERAGADW</sequence>
<evidence type="ECO:0008006" key="9">
    <source>
        <dbReference type="Google" id="ProtNLM"/>
    </source>
</evidence>
<organism evidence="7 8">
    <name type="scientific">Virgisporangium aurantiacum</name>
    <dbReference type="NCBI Taxonomy" id="175570"/>
    <lineage>
        <taxon>Bacteria</taxon>
        <taxon>Bacillati</taxon>
        <taxon>Actinomycetota</taxon>
        <taxon>Actinomycetes</taxon>
        <taxon>Micromonosporales</taxon>
        <taxon>Micromonosporaceae</taxon>
        <taxon>Virgisporangium</taxon>
    </lineage>
</organism>
<evidence type="ECO:0000256" key="5">
    <source>
        <dbReference type="ARBA" id="ARBA00023004"/>
    </source>
</evidence>
<comment type="similarity">
    <text evidence="1">Belongs to the cysteine dioxygenase family.</text>
</comment>
<dbReference type="EMBL" id="BOPG01000022">
    <property type="protein sequence ID" value="GIJ55839.1"/>
    <property type="molecule type" value="Genomic_DNA"/>
</dbReference>
<dbReference type="InterPro" id="IPR010300">
    <property type="entry name" value="CDO_1"/>
</dbReference>
<dbReference type="Gene3D" id="2.60.120.10">
    <property type="entry name" value="Jelly Rolls"/>
    <property type="match status" value="1"/>
</dbReference>
<keyword evidence="4" id="KW-0560">Oxidoreductase</keyword>
<feature type="binding site" evidence="6">
    <location>
        <position position="70"/>
    </location>
    <ligand>
        <name>Fe cation</name>
        <dbReference type="ChEBI" id="CHEBI:24875"/>
        <note>catalytic</note>
    </ligand>
</feature>
<keyword evidence="5 6" id="KW-0408">Iron</keyword>
<accession>A0A8J4DZD9</accession>
<reference evidence="7" key="1">
    <citation type="submission" date="2021-01" db="EMBL/GenBank/DDBJ databases">
        <title>Whole genome shotgun sequence of Virgisporangium aurantiacum NBRC 16421.</title>
        <authorList>
            <person name="Komaki H."/>
            <person name="Tamura T."/>
        </authorList>
    </citation>
    <scope>NUCLEOTIDE SEQUENCE</scope>
    <source>
        <strain evidence="7">NBRC 16421</strain>
    </source>
</reference>
<evidence type="ECO:0000256" key="6">
    <source>
        <dbReference type="PIRSR" id="PIRSR610300-51"/>
    </source>
</evidence>
<keyword evidence="2 6" id="KW-0479">Metal-binding</keyword>
<dbReference type="InterPro" id="IPR014710">
    <property type="entry name" value="RmlC-like_jellyroll"/>
</dbReference>
<dbReference type="PANTHER" id="PTHR12918:SF1">
    <property type="entry name" value="CYSTEINE DIOXYGENASE TYPE 1"/>
    <property type="match status" value="1"/>
</dbReference>
<dbReference type="PANTHER" id="PTHR12918">
    <property type="entry name" value="CYSTEINE DIOXYGENASE"/>
    <property type="match status" value="1"/>
</dbReference>
<dbReference type="RefSeq" id="WP_203993225.1">
    <property type="nucleotide sequence ID" value="NZ_BOPG01000022.1"/>
</dbReference>
<comment type="caution">
    <text evidence="7">The sequence shown here is derived from an EMBL/GenBank/DDBJ whole genome shotgun (WGS) entry which is preliminary data.</text>
</comment>
<dbReference type="Proteomes" id="UP000612585">
    <property type="component" value="Unassembled WGS sequence"/>
</dbReference>
<evidence type="ECO:0000313" key="7">
    <source>
        <dbReference type="EMBL" id="GIJ55839.1"/>
    </source>
</evidence>
<feature type="binding site" evidence="6">
    <location>
        <position position="109"/>
    </location>
    <ligand>
        <name>Fe cation</name>
        <dbReference type="ChEBI" id="CHEBI:24875"/>
        <note>catalytic</note>
    </ligand>
</feature>
<dbReference type="GO" id="GO:0016702">
    <property type="term" value="F:oxidoreductase activity, acting on single donors with incorporation of molecular oxygen, incorporation of two atoms of oxygen"/>
    <property type="evidence" value="ECO:0007669"/>
    <property type="project" value="InterPro"/>
</dbReference>
<dbReference type="Pfam" id="PF05995">
    <property type="entry name" value="CDO_I"/>
    <property type="match status" value="1"/>
</dbReference>
<evidence type="ECO:0000256" key="3">
    <source>
        <dbReference type="ARBA" id="ARBA00022964"/>
    </source>
</evidence>
<dbReference type="AlphaFoldDB" id="A0A8J4DZD9"/>
<keyword evidence="3" id="KW-0223">Dioxygenase</keyword>
<evidence type="ECO:0000313" key="8">
    <source>
        <dbReference type="Proteomes" id="UP000612585"/>
    </source>
</evidence>
<dbReference type="CDD" id="cd10548">
    <property type="entry name" value="cupin_CDO"/>
    <property type="match status" value="1"/>
</dbReference>
<protein>
    <recommendedName>
        <fullName evidence="9">Cysteine dioxygenase type I</fullName>
    </recommendedName>
</protein>
<evidence type="ECO:0000256" key="1">
    <source>
        <dbReference type="ARBA" id="ARBA00006622"/>
    </source>
</evidence>
<dbReference type="SUPFAM" id="SSF51182">
    <property type="entry name" value="RmlC-like cupins"/>
    <property type="match status" value="1"/>
</dbReference>
<dbReference type="GO" id="GO:0008198">
    <property type="term" value="F:ferrous iron binding"/>
    <property type="evidence" value="ECO:0007669"/>
    <property type="project" value="TreeGrafter"/>
</dbReference>
<keyword evidence="8" id="KW-1185">Reference proteome</keyword>
<evidence type="ECO:0000256" key="4">
    <source>
        <dbReference type="ARBA" id="ARBA00023002"/>
    </source>
</evidence>